<name>A0A8J8T474_HALGN</name>
<protein>
    <submittedName>
        <fullName evidence="1">Uncharacterized protein</fullName>
    </submittedName>
</protein>
<keyword evidence="2" id="KW-1185">Reference proteome</keyword>
<comment type="caution">
    <text evidence="1">The sequence shown here is derived from an EMBL/GenBank/DDBJ whole genome shotgun (WGS) entry which is preliminary data.</text>
</comment>
<sequence length="182" mass="19071">MPHLSLPSSHSLPHSVYPWRVLDDAGLLQLGDGLVHVLLGAGVLQRGDQGDGLAVGPGAQVPQLDELELGDCGLRLEHVSLLGSNLVGDVGDKAPQVVVRLGEELLALLVREAQDLTAACRVVLLSPGLAGMDVDTDLMVRDDVGDRAVELSTKHLLPVVVDVELRLLRLASSPALGDTAVV</sequence>
<dbReference type="EMBL" id="RRYP01005919">
    <property type="protein sequence ID" value="TNV81619.1"/>
    <property type="molecule type" value="Genomic_DNA"/>
</dbReference>
<organism evidence="1 2">
    <name type="scientific">Halteria grandinella</name>
    <dbReference type="NCBI Taxonomy" id="5974"/>
    <lineage>
        <taxon>Eukaryota</taxon>
        <taxon>Sar</taxon>
        <taxon>Alveolata</taxon>
        <taxon>Ciliophora</taxon>
        <taxon>Intramacronucleata</taxon>
        <taxon>Spirotrichea</taxon>
        <taxon>Stichotrichia</taxon>
        <taxon>Sporadotrichida</taxon>
        <taxon>Halteriidae</taxon>
        <taxon>Halteria</taxon>
    </lineage>
</organism>
<dbReference type="AlphaFoldDB" id="A0A8J8T474"/>
<proteinExistence type="predicted"/>
<accession>A0A8J8T474</accession>
<dbReference type="Proteomes" id="UP000785679">
    <property type="component" value="Unassembled WGS sequence"/>
</dbReference>
<reference evidence="1" key="1">
    <citation type="submission" date="2019-06" db="EMBL/GenBank/DDBJ databases">
        <authorList>
            <person name="Zheng W."/>
        </authorList>
    </citation>
    <scope>NUCLEOTIDE SEQUENCE</scope>
    <source>
        <strain evidence="1">QDHG01</strain>
    </source>
</reference>
<evidence type="ECO:0000313" key="1">
    <source>
        <dbReference type="EMBL" id="TNV81619.1"/>
    </source>
</evidence>
<gene>
    <name evidence="1" type="ORF">FGO68_gene16949</name>
</gene>
<evidence type="ECO:0000313" key="2">
    <source>
        <dbReference type="Proteomes" id="UP000785679"/>
    </source>
</evidence>